<feature type="region of interest" description="Disordered" evidence="1">
    <location>
        <begin position="266"/>
        <end position="286"/>
    </location>
</feature>
<dbReference type="eggNOG" id="KOG0446">
    <property type="taxonomic scope" value="Eukaryota"/>
</dbReference>
<dbReference type="PRINTS" id="PR00195">
    <property type="entry name" value="DYNAMIN"/>
</dbReference>
<feature type="compositionally biased region" description="Low complexity" evidence="1">
    <location>
        <begin position="364"/>
        <end position="374"/>
    </location>
</feature>
<dbReference type="InterPro" id="IPR022812">
    <property type="entry name" value="Dynamin"/>
</dbReference>
<dbReference type="RefSeq" id="XP_005775651.1">
    <property type="nucleotide sequence ID" value="XM_005775594.1"/>
</dbReference>
<dbReference type="SMART" id="SM00053">
    <property type="entry name" value="DYNc"/>
    <property type="match status" value="1"/>
</dbReference>
<dbReference type="AlphaFoldDB" id="A0A0D3JI87"/>
<dbReference type="GO" id="GO:0005874">
    <property type="term" value="C:microtubule"/>
    <property type="evidence" value="ECO:0007669"/>
    <property type="project" value="TreeGrafter"/>
</dbReference>
<evidence type="ECO:0000256" key="2">
    <source>
        <dbReference type="SAM" id="SignalP"/>
    </source>
</evidence>
<feature type="region of interest" description="Disordered" evidence="1">
    <location>
        <begin position="683"/>
        <end position="710"/>
    </location>
</feature>
<dbReference type="InterPro" id="IPR030381">
    <property type="entry name" value="G_DYNAMIN_dom"/>
</dbReference>
<keyword evidence="2" id="KW-0732">Signal</keyword>
<keyword evidence="5" id="KW-1185">Reference proteome</keyword>
<reference evidence="4" key="2">
    <citation type="submission" date="2024-10" db="UniProtKB">
        <authorList>
            <consortium name="EnsemblProtists"/>
        </authorList>
    </citation>
    <scope>IDENTIFICATION</scope>
</reference>
<dbReference type="Proteomes" id="UP000013827">
    <property type="component" value="Unassembled WGS sequence"/>
</dbReference>
<dbReference type="PROSITE" id="PS51718">
    <property type="entry name" value="G_DYNAMIN_2"/>
    <property type="match status" value="1"/>
</dbReference>
<evidence type="ECO:0000313" key="5">
    <source>
        <dbReference type="Proteomes" id="UP000013827"/>
    </source>
</evidence>
<protein>
    <recommendedName>
        <fullName evidence="3">Dynamin-type G domain-containing protein</fullName>
    </recommendedName>
</protein>
<dbReference type="EnsemblProtists" id="EOD23222">
    <property type="protein sequence ID" value="EOD23222"/>
    <property type="gene ID" value="EMIHUDRAFT_558391"/>
</dbReference>
<feature type="chain" id="PRO_5044213607" description="Dynamin-type G domain-containing protein" evidence="2">
    <location>
        <begin position="18"/>
        <end position="853"/>
    </location>
</feature>
<dbReference type="GeneID" id="17268243"/>
<dbReference type="SUPFAM" id="SSF52540">
    <property type="entry name" value="P-loop containing nucleoside triphosphate hydrolases"/>
    <property type="match status" value="1"/>
</dbReference>
<dbReference type="Gene3D" id="3.40.50.300">
    <property type="entry name" value="P-loop containing nucleotide triphosphate hydrolases"/>
    <property type="match status" value="1"/>
</dbReference>
<dbReference type="HOGENOM" id="CLU_011416_0_0_1"/>
<organism evidence="4 5">
    <name type="scientific">Emiliania huxleyi (strain CCMP1516)</name>
    <dbReference type="NCBI Taxonomy" id="280463"/>
    <lineage>
        <taxon>Eukaryota</taxon>
        <taxon>Haptista</taxon>
        <taxon>Haptophyta</taxon>
        <taxon>Prymnesiophyceae</taxon>
        <taxon>Isochrysidales</taxon>
        <taxon>Noelaerhabdaceae</taxon>
        <taxon>Emiliania</taxon>
    </lineage>
</organism>
<dbReference type="GO" id="GO:0008017">
    <property type="term" value="F:microtubule binding"/>
    <property type="evidence" value="ECO:0007669"/>
    <property type="project" value="TreeGrafter"/>
</dbReference>
<accession>A0A0D3JI87</accession>
<reference evidence="5" key="1">
    <citation type="journal article" date="2013" name="Nature">
        <title>Pan genome of the phytoplankton Emiliania underpins its global distribution.</title>
        <authorList>
            <person name="Read B.A."/>
            <person name="Kegel J."/>
            <person name="Klute M.J."/>
            <person name="Kuo A."/>
            <person name="Lefebvre S.C."/>
            <person name="Maumus F."/>
            <person name="Mayer C."/>
            <person name="Miller J."/>
            <person name="Monier A."/>
            <person name="Salamov A."/>
            <person name="Young J."/>
            <person name="Aguilar M."/>
            <person name="Claverie J.M."/>
            <person name="Frickenhaus S."/>
            <person name="Gonzalez K."/>
            <person name="Herman E.K."/>
            <person name="Lin Y.C."/>
            <person name="Napier J."/>
            <person name="Ogata H."/>
            <person name="Sarno A.F."/>
            <person name="Shmutz J."/>
            <person name="Schroeder D."/>
            <person name="de Vargas C."/>
            <person name="Verret F."/>
            <person name="von Dassow P."/>
            <person name="Valentin K."/>
            <person name="Van de Peer Y."/>
            <person name="Wheeler G."/>
            <person name="Dacks J.B."/>
            <person name="Delwiche C.F."/>
            <person name="Dyhrman S.T."/>
            <person name="Glockner G."/>
            <person name="John U."/>
            <person name="Richards T."/>
            <person name="Worden A.Z."/>
            <person name="Zhang X."/>
            <person name="Grigoriev I.V."/>
            <person name="Allen A.E."/>
            <person name="Bidle K."/>
            <person name="Borodovsky M."/>
            <person name="Bowler C."/>
            <person name="Brownlee C."/>
            <person name="Cock J.M."/>
            <person name="Elias M."/>
            <person name="Gladyshev V.N."/>
            <person name="Groth M."/>
            <person name="Guda C."/>
            <person name="Hadaegh A."/>
            <person name="Iglesias-Rodriguez M.D."/>
            <person name="Jenkins J."/>
            <person name="Jones B.M."/>
            <person name="Lawson T."/>
            <person name="Leese F."/>
            <person name="Lindquist E."/>
            <person name="Lobanov A."/>
            <person name="Lomsadze A."/>
            <person name="Malik S.B."/>
            <person name="Marsh M.E."/>
            <person name="Mackinder L."/>
            <person name="Mock T."/>
            <person name="Mueller-Roeber B."/>
            <person name="Pagarete A."/>
            <person name="Parker M."/>
            <person name="Probert I."/>
            <person name="Quesneville H."/>
            <person name="Raines C."/>
            <person name="Rensing S.A."/>
            <person name="Riano-Pachon D.M."/>
            <person name="Richier S."/>
            <person name="Rokitta S."/>
            <person name="Shiraiwa Y."/>
            <person name="Soanes D.M."/>
            <person name="van der Giezen M."/>
            <person name="Wahlund T.M."/>
            <person name="Williams B."/>
            <person name="Wilson W."/>
            <person name="Wolfe G."/>
            <person name="Wurch L.L."/>
        </authorList>
    </citation>
    <scope>NUCLEOTIDE SEQUENCE</scope>
</reference>
<dbReference type="KEGG" id="ehx:EMIHUDRAFT_558391"/>
<dbReference type="PaxDb" id="2903-EOD23222"/>
<dbReference type="InterPro" id="IPR027417">
    <property type="entry name" value="P-loop_NTPase"/>
</dbReference>
<dbReference type="Pfam" id="PF00350">
    <property type="entry name" value="Dynamin_N"/>
    <property type="match status" value="1"/>
</dbReference>
<dbReference type="GO" id="GO:0016020">
    <property type="term" value="C:membrane"/>
    <property type="evidence" value="ECO:0007669"/>
    <property type="project" value="TreeGrafter"/>
</dbReference>
<sequence length="853" mass="91751">MHTSLLLLACAACAVAAADPQSEELLELAARVHGDGNLGGANLPTVVLVGHQNAGKSSLLEALLGIKLTHVGNEGLTRRPLQITAQRDDSAAEPALFLTRDGGGSGGGEEQVRPEQLRSLIERENARLEAAGEYEAEPLRVRLSWRRAPTLVLIDTPGLIGPADGLELGEAAAAVEGLVLQHLTPPKRLILCLEDTSDWAISRTMAVVSRADTDLRRTLLVGTKLDAKMAQFSLPEDLRGLVDPPALAAERPHLLGGPIFTSVPPLRSDSRHAGRKAAAGGGGAGGYSDLIEEHEASLRRLLGSKLQSSEFDARIGVSALWRLMAPHLTARWLELVQETSRELEARIGKIRAELNAPPPPPPAQARARPRAASFPPSPRLERGRGGGASPTPPLSHGAVEDFADRFAACVNTLIKGTASISPSEHGETLSQEIVASASGALCRFTSVDGKGGAAAAAVAAARAAQGRAESSGDGADGESSEPGSVVPSDVEEELNLWLHSQKRLFGGAQYWRALQEFMLGAVEGPAEEVTTEEILNAMGFDGYHDGVNYMRAVSVIVVEKARGYFEQHLALLRLRLLHVMHRMTGQELPYVDPQDAADGLAETAGLGLSREQHRRMMGAVAPLYVGFVDKAMESCMRKCMYDVEAITKYVVWDSSSATKESLYNVFVQPVAAHLRSRRRDGAAGRKALVPSGRQQQQQQQQGGGSGGAPAFESYEERAELVASFTEVLTSRRVTEQMRSLMSALVSEIISAWRQEFCRMISLKLNSFFLMPFCQNLPAYLRRSMLELGEAGGLGFEPGNQPREGRMEQLREELSRLTGEKAALQRISSRMQAVAFTGRSRPLPRPPLAKSAQG</sequence>
<feature type="compositionally biased region" description="Low complexity" evidence="1">
    <location>
        <begin position="691"/>
        <end position="700"/>
    </location>
</feature>
<feature type="domain" description="Dynamin-type G" evidence="3">
    <location>
        <begin position="40"/>
        <end position="316"/>
    </location>
</feature>
<proteinExistence type="predicted"/>
<feature type="signal peptide" evidence="2">
    <location>
        <begin position="1"/>
        <end position="17"/>
    </location>
</feature>
<dbReference type="GO" id="GO:0003924">
    <property type="term" value="F:GTPase activity"/>
    <property type="evidence" value="ECO:0007669"/>
    <property type="project" value="InterPro"/>
</dbReference>
<dbReference type="PANTHER" id="PTHR11566:SF78">
    <property type="entry name" value="DYNAMIN-LIKE PROTEIN ARC5"/>
    <property type="match status" value="1"/>
</dbReference>
<dbReference type="InterPro" id="IPR001401">
    <property type="entry name" value="Dynamin_GTPase"/>
</dbReference>
<evidence type="ECO:0000259" key="3">
    <source>
        <dbReference type="PROSITE" id="PS51718"/>
    </source>
</evidence>
<name>A0A0D3JI87_EMIH1</name>
<feature type="region of interest" description="Disordered" evidence="1">
    <location>
        <begin position="351"/>
        <end position="397"/>
    </location>
</feature>
<feature type="region of interest" description="Disordered" evidence="1">
    <location>
        <begin position="467"/>
        <end position="486"/>
    </location>
</feature>
<dbReference type="STRING" id="2903.R1CKU4"/>
<dbReference type="InterPro" id="IPR045063">
    <property type="entry name" value="Dynamin_N"/>
</dbReference>
<dbReference type="GO" id="GO:0005525">
    <property type="term" value="F:GTP binding"/>
    <property type="evidence" value="ECO:0007669"/>
    <property type="project" value="InterPro"/>
</dbReference>
<dbReference type="PANTHER" id="PTHR11566">
    <property type="entry name" value="DYNAMIN"/>
    <property type="match status" value="1"/>
</dbReference>
<evidence type="ECO:0000256" key="1">
    <source>
        <dbReference type="SAM" id="MobiDB-lite"/>
    </source>
</evidence>
<dbReference type="GO" id="GO:0005737">
    <property type="term" value="C:cytoplasm"/>
    <property type="evidence" value="ECO:0007669"/>
    <property type="project" value="TreeGrafter"/>
</dbReference>
<evidence type="ECO:0000313" key="4">
    <source>
        <dbReference type="EnsemblProtists" id="EOD23222"/>
    </source>
</evidence>